<dbReference type="InterPro" id="IPR028263">
    <property type="entry name" value="FliG_N"/>
</dbReference>
<evidence type="ECO:0000256" key="9">
    <source>
        <dbReference type="ARBA" id="ARBA00023143"/>
    </source>
</evidence>
<evidence type="ECO:0000313" key="15">
    <source>
        <dbReference type="EMBL" id="RXR31076.1"/>
    </source>
</evidence>
<evidence type="ECO:0000256" key="2">
    <source>
        <dbReference type="ARBA" id="ARBA00004413"/>
    </source>
</evidence>
<gene>
    <name evidence="15" type="primary">fliG</name>
    <name evidence="15" type="ORF">EQG66_02025</name>
</gene>
<feature type="domain" description="Flagellar motor switch protein FliG C-terminal" evidence="12">
    <location>
        <begin position="229"/>
        <end position="335"/>
    </location>
</feature>
<comment type="caution">
    <text evidence="15">The sequence shown here is derived from an EMBL/GenBank/DDBJ whole genome shotgun (WGS) entry which is preliminary data.</text>
</comment>
<dbReference type="PANTHER" id="PTHR30534:SF0">
    <property type="entry name" value="FLAGELLAR MOTOR SWITCH PROTEIN FLIG"/>
    <property type="match status" value="1"/>
</dbReference>
<protein>
    <recommendedName>
        <fullName evidence="4 11">Flagellar motor switch protein FliG</fullName>
    </recommendedName>
</protein>
<keyword evidence="8 11" id="KW-0472">Membrane</keyword>
<keyword evidence="9 11" id="KW-0975">Bacterial flagellum</keyword>
<comment type="function">
    <text evidence="10 11">FliG is one of three proteins (FliG, FliN, FliM) that forms the rotor-mounted switch complex (C ring), located at the base of the basal body. This complex interacts with the CheY and CheZ chemotaxis proteins, in addition to contacting components of the motor that determine the direction of flagellar rotation.</text>
</comment>
<dbReference type="InterPro" id="IPR011002">
    <property type="entry name" value="FliG_a-hlx"/>
</dbReference>
<comment type="subcellular location">
    <subcellularLocation>
        <location evidence="1 11">Bacterial flagellum basal body</location>
    </subcellularLocation>
    <subcellularLocation>
        <location evidence="11">Cell inner membrane</location>
        <topology evidence="11">Peripheral membrane protein</topology>
        <orientation evidence="11">Cytoplasmic side</orientation>
    </subcellularLocation>
    <subcellularLocation>
        <location evidence="2">Cell membrane</location>
        <topology evidence="2">Peripheral membrane protein</topology>
        <orientation evidence="2">Cytoplasmic side</orientation>
    </subcellularLocation>
</comment>
<evidence type="ECO:0000256" key="8">
    <source>
        <dbReference type="ARBA" id="ARBA00023136"/>
    </source>
</evidence>
<dbReference type="PANTHER" id="PTHR30534">
    <property type="entry name" value="FLAGELLAR MOTOR SWITCH PROTEIN FLIG"/>
    <property type="match status" value="1"/>
</dbReference>
<feature type="domain" description="Flagellar motor switch protein FliG N-terminal" evidence="14">
    <location>
        <begin position="16"/>
        <end position="116"/>
    </location>
</feature>
<feature type="domain" description="Flagellar motor switch protein FliG middle" evidence="13">
    <location>
        <begin position="128"/>
        <end position="191"/>
    </location>
</feature>
<evidence type="ECO:0000256" key="11">
    <source>
        <dbReference type="PIRNR" id="PIRNR003161"/>
    </source>
</evidence>
<dbReference type="Pfam" id="PF14841">
    <property type="entry name" value="FliG_M"/>
    <property type="match status" value="1"/>
</dbReference>
<evidence type="ECO:0000256" key="7">
    <source>
        <dbReference type="ARBA" id="ARBA00022779"/>
    </source>
</evidence>
<evidence type="ECO:0000259" key="13">
    <source>
        <dbReference type="Pfam" id="PF14841"/>
    </source>
</evidence>
<comment type="similarity">
    <text evidence="3 11">Belongs to the FliG family.</text>
</comment>
<keyword evidence="7 11" id="KW-0283">Flagellar rotation</keyword>
<dbReference type="GO" id="GO:0005886">
    <property type="term" value="C:plasma membrane"/>
    <property type="evidence" value="ECO:0007669"/>
    <property type="project" value="UniProtKB-SubCell"/>
</dbReference>
<dbReference type="InterPro" id="IPR023087">
    <property type="entry name" value="Flg_Motor_Flig_C"/>
</dbReference>
<keyword evidence="15" id="KW-0969">Cilium</keyword>
<dbReference type="GO" id="GO:0071973">
    <property type="term" value="P:bacterial-type flagellum-dependent cell motility"/>
    <property type="evidence" value="ECO:0007669"/>
    <property type="project" value="InterPro"/>
</dbReference>
<evidence type="ECO:0000256" key="10">
    <source>
        <dbReference type="ARBA" id="ARBA00025598"/>
    </source>
</evidence>
<dbReference type="EMBL" id="SBKP01000001">
    <property type="protein sequence ID" value="RXR31076.1"/>
    <property type="molecule type" value="Genomic_DNA"/>
</dbReference>
<keyword evidence="15" id="KW-0966">Cell projection</keyword>
<evidence type="ECO:0000256" key="3">
    <source>
        <dbReference type="ARBA" id="ARBA00010299"/>
    </source>
</evidence>
<dbReference type="GO" id="GO:0003774">
    <property type="term" value="F:cytoskeletal motor activity"/>
    <property type="evidence" value="ECO:0007669"/>
    <property type="project" value="InterPro"/>
</dbReference>
<evidence type="ECO:0000256" key="6">
    <source>
        <dbReference type="ARBA" id="ARBA00022500"/>
    </source>
</evidence>
<dbReference type="GO" id="GO:0006935">
    <property type="term" value="P:chemotaxis"/>
    <property type="evidence" value="ECO:0007669"/>
    <property type="project" value="UniProtKB-KW"/>
</dbReference>
<keyword evidence="16" id="KW-1185">Reference proteome</keyword>
<evidence type="ECO:0000256" key="4">
    <source>
        <dbReference type="ARBA" id="ARBA00021870"/>
    </source>
</evidence>
<keyword evidence="5 11" id="KW-1003">Cell membrane</keyword>
<evidence type="ECO:0000256" key="1">
    <source>
        <dbReference type="ARBA" id="ARBA00004117"/>
    </source>
</evidence>
<sequence>MPDPDLDVDEENLKPLHGSAAAAVLLMLFNEDEAAEILSRLEPDEVRQLGYAMYDVADVEIDEVNQALDQFVSKARRRTTIGYGATRHIRGAMHKALGPERADNILARITPPTRTTKLAMLKWMEAGEIAAIIESEHPQVMAIVLAHLEPRAAADVLSMLPLECQEDVIYRVATLGPVSADALDDLEAMLSSGTPMQKKGATSQRGGTSEAAAIMNNVRKDMEQRIMKALTKRDKIISQTIEEEMFIFDNLIELDDKNMGALLRGVDTELLVVALKGANEMLKAKMLGCMSQRAAQSIVDEMEERGPMRLADVVDAQKKVVAEARRLAEQGTIMLGAGGDDFV</sequence>
<proteinExistence type="inferred from homology"/>
<dbReference type="Proteomes" id="UP000290958">
    <property type="component" value="Unassembled WGS sequence"/>
</dbReference>
<evidence type="ECO:0000256" key="5">
    <source>
        <dbReference type="ARBA" id="ARBA00022475"/>
    </source>
</evidence>
<name>A0A4V1N464_9SPHN</name>
<dbReference type="Gene3D" id="1.10.220.30">
    <property type="match status" value="3"/>
</dbReference>
<dbReference type="InterPro" id="IPR000090">
    <property type="entry name" value="Flg_Motor_Flig"/>
</dbReference>
<keyword evidence="15" id="KW-0282">Flagellum</keyword>
<evidence type="ECO:0000259" key="14">
    <source>
        <dbReference type="Pfam" id="PF14842"/>
    </source>
</evidence>
<evidence type="ECO:0000259" key="12">
    <source>
        <dbReference type="Pfam" id="PF01706"/>
    </source>
</evidence>
<dbReference type="NCBIfam" id="TIGR00207">
    <property type="entry name" value="fliG"/>
    <property type="match status" value="1"/>
</dbReference>
<dbReference type="OrthoDB" id="9780302at2"/>
<organism evidence="15 16">
    <name type="scientific">Sphingobium fluviale</name>
    <dbReference type="NCBI Taxonomy" id="2506423"/>
    <lineage>
        <taxon>Bacteria</taxon>
        <taxon>Pseudomonadati</taxon>
        <taxon>Pseudomonadota</taxon>
        <taxon>Alphaproteobacteria</taxon>
        <taxon>Sphingomonadales</taxon>
        <taxon>Sphingomonadaceae</taxon>
        <taxon>Sphingobium</taxon>
    </lineage>
</organism>
<reference evidence="16" key="1">
    <citation type="submission" date="2019-01" db="EMBL/GenBank/DDBJ databases">
        <title>Cytophagaceae bacterium strain CAR-16.</title>
        <authorList>
            <person name="Chen W.-M."/>
        </authorList>
    </citation>
    <scope>NUCLEOTIDE SEQUENCE [LARGE SCALE GENOMIC DNA]</scope>
    <source>
        <strain evidence="16">CHR27</strain>
    </source>
</reference>
<dbReference type="Pfam" id="PF14842">
    <property type="entry name" value="FliG_N"/>
    <property type="match status" value="1"/>
</dbReference>
<dbReference type="InterPro" id="IPR032779">
    <property type="entry name" value="FliG_M"/>
</dbReference>
<keyword evidence="6 11" id="KW-0145">Chemotaxis</keyword>
<dbReference type="AlphaFoldDB" id="A0A4V1N464"/>
<accession>A0A4V1N464</accession>
<dbReference type="SUPFAM" id="SSF48029">
    <property type="entry name" value="FliG"/>
    <property type="match status" value="2"/>
</dbReference>
<keyword evidence="11" id="KW-0997">Cell inner membrane</keyword>
<dbReference type="GO" id="GO:0009425">
    <property type="term" value="C:bacterial-type flagellum basal body"/>
    <property type="evidence" value="ECO:0007669"/>
    <property type="project" value="UniProtKB-SubCell"/>
</dbReference>
<dbReference type="RefSeq" id="WP_129402844.1">
    <property type="nucleotide sequence ID" value="NZ_SBKP01000001.1"/>
</dbReference>
<dbReference type="PIRSF" id="PIRSF003161">
    <property type="entry name" value="FliG"/>
    <property type="match status" value="1"/>
</dbReference>
<evidence type="ECO:0000313" key="16">
    <source>
        <dbReference type="Proteomes" id="UP000290958"/>
    </source>
</evidence>
<dbReference type="Pfam" id="PF01706">
    <property type="entry name" value="FliG_C"/>
    <property type="match status" value="1"/>
</dbReference>
<dbReference type="PRINTS" id="PR00954">
    <property type="entry name" value="FLGMOTORFLIG"/>
</dbReference>